<dbReference type="InterPro" id="IPR036663">
    <property type="entry name" value="Fumarylacetoacetase_C_sf"/>
</dbReference>
<evidence type="ECO:0000256" key="3">
    <source>
        <dbReference type="ARBA" id="ARBA00022723"/>
    </source>
</evidence>
<protein>
    <submittedName>
        <fullName evidence="7">5-carboxymethyl-2-hydroxymuconate isomerase</fullName>
    </submittedName>
</protein>
<dbReference type="GO" id="GO:0046872">
    <property type="term" value="F:metal ion binding"/>
    <property type="evidence" value="ECO:0007669"/>
    <property type="project" value="UniProtKB-KW"/>
</dbReference>
<keyword evidence="4" id="KW-0378">Hydrolase</keyword>
<dbReference type="Gene3D" id="3.90.850.10">
    <property type="entry name" value="Fumarylacetoacetase-like, C-terminal domain"/>
    <property type="match status" value="1"/>
</dbReference>
<evidence type="ECO:0000259" key="5">
    <source>
        <dbReference type="Pfam" id="PF01557"/>
    </source>
</evidence>
<name>A0A370NR79_9BURK</name>
<dbReference type="Pfam" id="PF01557">
    <property type="entry name" value="FAA_hydrolase"/>
    <property type="match status" value="1"/>
</dbReference>
<dbReference type="InterPro" id="IPR011234">
    <property type="entry name" value="Fumarylacetoacetase-like_C"/>
</dbReference>
<comment type="caution">
    <text evidence="7">The sequence shown here is derived from an EMBL/GenBank/DDBJ whole genome shotgun (WGS) entry which is preliminary data.</text>
</comment>
<evidence type="ECO:0000256" key="4">
    <source>
        <dbReference type="ARBA" id="ARBA00022801"/>
    </source>
</evidence>
<evidence type="ECO:0000313" key="8">
    <source>
        <dbReference type="Proteomes" id="UP000255165"/>
    </source>
</evidence>
<dbReference type="GO" id="GO:0019752">
    <property type="term" value="P:carboxylic acid metabolic process"/>
    <property type="evidence" value="ECO:0007669"/>
    <property type="project" value="UniProtKB-ARBA"/>
</dbReference>
<feature type="domain" description="Fumarylacetoacetase-like C-terminal" evidence="5">
    <location>
        <begin position="71"/>
        <end position="275"/>
    </location>
</feature>
<evidence type="ECO:0000256" key="1">
    <source>
        <dbReference type="ARBA" id="ARBA00001946"/>
    </source>
</evidence>
<dbReference type="InterPro" id="IPR051121">
    <property type="entry name" value="FAH"/>
</dbReference>
<dbReference type="InterPro" id="IPR018833">
    <property type="entry name" value="Rv2993c-like_N"/>
</dbReference>
<feature type="domain" description="Rv2993c-like N-terminal" evidence="6">
    <location>
        <begin position="1"/>
        <end position="38"/>
    </location>
</feature>
<sequence>MKLVRYRHNGTNSWGVLEDGLVAPMAGAWATMPEALAEGGESIARAMHAVTARIAVSDLVLLKPVEQGVRIFCIGLNYAGHVAETAREAPQFPSVFLRTHESLVGPGDTIVLPLASSRFDFEAELAVVIGVGGRRIRMEDADKHIAGYTCMGEHSVRDFQRHNAQVTPGKNFDGSGAIGPWITTADAVPDPASLQVLGRLNGNSVQQGHIGDLIYPIARLIAYISEFTSLRPGDVIATGTPAGVGATRVPPLFMTEGDRFEVEIPGVGSLVNLVVPERSLPSDEATQPRAA</sequence>
<dbReference type="EMBL" id="QKWJ01000030">
    <property type="protein sequence ID" value="RDK08116.1"/>
    <property type="molecule type" value="Genomic_DNA"/>
</dbReference>
<dbReference type="PANTHER" id="PTHR42796">
    <property type="entry name" value="FUMARYLACETOACETATE HYDROLASE DOMAIN-CONTAINING PROTEIN 2A-RELATED"/>
    <property type="match status" value="1"/>
</dbReference>
<dbReference type="Proteomes" id="UP000255165">
    <property type="component" value="Unassembled WGS sequence"/>
</dbReference>
<dbReference type="PANTHER" id="PTHR42796:SF4">
    <property type="entry name" value="FUMARYLACETOACETATE HYDROLASE DOMAIN-CONTAINING PROTEIN 2A"/>
    <property type="match status" value="1"/>
</dbReference>
<keyword evidence="8" id="KW-1185">Reference proteome</keyword>
<reference evidence="8" key="1">
    <citation type="submission" date="2018-06" db="EMBL/GenBank/DDBJ databases">
        <authorList>
            <person name="Feng T."/>
            <person name="Jeon C.O."/>
        </authorList>
    </citation>
    <scope>NUCLEOTIDE SEQUENCE [LARGE SCALE GENOMIC DNA]</scope>
    <source>
        <strain evidence="8">S23</strain>
    </source>
</reference>
<accession>A0A370NR79</accession>
<evidence type="ECO:0000256" key="2">
    <source>
        <dbReference type="ARBA" id="ARBA00010211"/>
    </source>
</evidence>
<keyword evidence="3" id="KW-0479">Metal-binding</keyword>
<comment type="cofactor">
    <cofactor evidence="1">
        <name>Mg(2+)</name>
        <dbReference type="ChEBI" id="CHEBI:18420"/>
    </cofactor>
</comment>
<organism evidence="7 8">
    <name type="scientific">Cupriavidus lacunae</name>
    <dbReference type="NCBI Taxonomy" id="2666307"/>
    <lineage>
        <taxon>Bacteria</taxon>
        <taxon>Pseudomonadati</taxon>
        <taxon>Pseudomonadota</taxon>
        <taxon>Betaproteobacteria</taxon>
        <taxon>Burkholderiales</taxon>
        <taxon>Burkholderiaceae</taxon>
        <taxon>Cupriavidus</taxon>
    </lineage>
</organism>
<evidence type="ECO:0000313" key="7">
    <source>
        <dbReference type="EMBL" id="RDK08116.1"/>
    </source>
</evidence>
<evidence type="ECO:0000259" key="6">
    <source>
        <dbReference type="Pfam" id="PF10370"/>
    </source>
</evidence>
<dbReference type="RefSeq" id="WP_115213587.1">
    <property type="nucleotide sequence ID" value="NZ_QKWJ01000030.1"/>
</dbReference>
<dbReference type="GO" id="GO:0016853">
    <property type="term" value="F:isomerase activity"/>
    <property type="evidence" value="ECO:0007669"/>
    <property type="project" value="UniProtKB-KW"/>
</dbReference>
<keyword evidence="7" id="KW-0413">Isomerase</keyword>
<dbReference type="GO" id="GO:0016787">
    <property type="term" value="F:hydrolase activity"/>
    <property type="evidence" value="ECO:0007669"/>
    <property type="project" value="UniProtKB-KW"/>
</dbReference>
<dbReference type="FunFam" id="3.90.850.10:FF:000002">
    <property type="entry name" value="2-hydroxyhepta-2,4-diene-1,7-dioate isomerase"/>
    <property type="match status" value="1"/>
</dbReference>
<dbReference type="Pfam" id="PF10370">
    <property type="entry name" value="Rv2993c-like_N"/>
    <property type="match status" value="1"/>
</dbReference>
<comment type="similarity">
    <text evidence="2">Belongs to the FAH family.</text>
</comment>
<gene>
    <name evidence="7" type="ORF">DN412_22375</name>
</gene>
<proteinExistence type="inferred from homology"/>
<dbReference type="SUPFAM" id="SSF56529">
    <property type="entry name" value="FAH"/>
    <property type="match status" value="1"/>
</dbReference>
<dbReference type="AlphaFoldDB" id="A0A370NR79"/>